<reference evidence="2 3" key="1">
    <citation type="journal article" date="2018" name="PLoS Genet.">
        <title>Population sequencing reveals clonal diversity and ancestral inbreeding in the grapevine cultivar Chardonnay.</title>
        <authorList>
            <person name="Roach M.J."/>
            <person name="Johnson D.L."/>
            <person name="Bohlmann J."/>
            <person name="van Vuuren H.J."/>
            <person name="Jones S.J."/>
            <person name="Pretorius I.S."/>
            <person name="Schmidt S.A."/>
            <person name="Borneman A.R."/>
        </authorList>
    </citation>
    <scope>NUCLEOTIDE SEQUENCE [LARGE SCALE GENOMIC DNA]</scope>
    <source>
        <strain evidence="3">cv. Chardonnay</strain>
        <tissue evidence="2">Leaf</tissue>
    </source>
</reference>
<proteinExistence type="predicted"/>
<evidence type="ECO:0000313" key="3">
    <source>
        <dbReference type="Proteomes" id="UP000288805"/>
    </source>
</evidence>
<dbReference type="Proteomes" id="UP000288805">
    <property type="component" value="Unassembled WGS sequence"/>
</dbReference>
<evidence type="ECO:0000313" key="2">
    <source>
        <dbReference type="EMBL" id="RVW73449.1"/>
    </source>
</evidence>
<organism evidence="2 3">
    <name type="scientific">Vitis vinifera</name>
    <name type="common">Grape</name>
    <dbReference type="NCBI Taxonomy" id="29760"/>
    <lineage>
        <taxon>Eukaryota</taxon>
        <taxon>Viridiplantae</taxon>
        <taxon>Streptophyta</taxon>
        <taxon>Embryophyta</taxon>
        <taxon>Tracheophyta</taxon>
        <taxon>Spermatophyta</taxon>
        <taxon>Magnoliopsida</taxon>
        <taxon>eudicotyledons</taxon>
        <taxon>Gunneridae</taxon>
        <taxon>Pentapetalae</taxon>
        <taxon>rosids</taxon>
        <taxon>Vitales</taxon>
        <taxon>Vitaceae</taxon>
        <taxon>Viteae</taxon>
        <taxon>Vitis</taxon>
    </lineage>
</organism>
<protein>
    <submittedName>
        <fullName evidence="2">Uncharacterized protein</fullName>
    </submittedName>
</protein>
<gene>
    <name evidence="2" type="ORF">CK203_053021</name>
</gene>
<feature type="region of interest" description="Disordered" evidence="1">
    <location>
        <begin position="1"/>
        <end position="76"/>
    </location>
</feature>
<sequence>MSEKRPNFGLDEGMKKKLKLDGSASGTLANQETLKPSRGKGKRKRNQADEDSLKEQMWERSSSKDQTPTQSRSGSIHTTLLYRKRLTYEDVLTGRLTIPPESARIVYQSDLNGNMTGSWWFHLRTIRERSGRWRLHTKGFH</sequence>
<name>A0A438GML4_VITVI</name>
<comment type="caution">
    <text evidence="2">The sequence shown here is derived from an EMBL/GenBank/DDBJ whole genome shotgun (WGS) entry which is preliminary data.</text>
</comment>
<dbReference type="AlphaFoldDB" id="A0A438GML4"/>
<evidence type="ECO:0000256" key="1">
    <source>
        <dbReference type="SAM" id="MobiDB-lite"/>
    </source>
</evidence>
<feature type="compositionally biased region" description="Polar residues" evidence="1">
    <location>
        <begin position="64"/>
        <end position="76"/>
    </location>
</feature>
<accession>A0A438GML4</accession>
<feature type="compositionally biased region" description="Polar residues" evidence="1">
    <location>
        <begin position="24"/>
        <end position="34"/>
    </location>
</feature>
<dbReference type="EMBL" id="QGNW01000392">
    <property type="protein sequence ID" value="RVW73449.1"/>
    <property type="molecule type" value="Genomic_DNA"/>
</dbReference>
<feature type="compositionally biased region" description="Basic and acidic residues" evidence="1">
    <location>
        <begin position="46"/>
        <end position="63"/>
    </location>
</feature>